<keyword evidence="2" id="KW-0489">Methyltransferase</keyword>
<keyword evidence="2" id="KW-0804">Transcription</keyword>
<dbReference type="GO" id="GO:0000428">
    <property type="term" value="C:DNA-directed RNA polymerase complex"/>
    <property type="evidence" value="ECO:0007669"/>
    <property type="project" value="UniProtKB-KW"/>
</dbReference>
<dbReference type="RefSeq" id="WP_260218630.1">
    <property type="nucleotide sequence ID" value="NZ_JAJAGO010000006.1"/>
</dbReference>
<dbReference type="GO" id="GO:0008168">
    <property type="term" value="F:methyltransferase activity"/>
    <property type="evidence" value="ECO:0007669"/>
    <property type="project" value="UniProtKB-KW"/>
</dbReference>
<dbReference type="EMBL" id="JAJAGO010000006">
    <property type="protein sequence ID" value="MCT2591317.1"/>
    <property type="molecule type" value="Genomic_DNA"/>
</dbReference>
<feature type="region of interest" description="Disordered" evidence="1">
    <location>
        <begin position="250"/>
        <end position="307"/>
    </location>
</feature>
<dbReference type="Proteomes" id="UP001156389">
    <property type="component" value="Unassembled WGS sequence"/>
</dbReference>
<reference evidence="2 3" key="1">
    <citation type="submission" date="2021-10" db="EMBL/GenBank/DDBJ databases">
        <title>Streptomyces gossypii sp. nov., isolated from soil collected from cotton field.</title>
        <authorList>
            <person name="Ge X."/>
            <person name="Chen X."/>
            <person name="Liu W."/>
        </authorList>
    </citation>
    <scope>NUCLEOTIDE SEQUENCE [LARGE SCALE GENOMIC DNA]</scope>
    <source>
        <strain evidence="2 3">N2-109</strain>
    </source>
</reference>
<sequence>MTAAATASAAEELPVPRSFHDVPGWFYNTDLVLFDWFLSRQKRLGQRGDLLEMGAYMGKSAVLMRSYLRDDELFTVCDLFDSDAPDEHNKREMRGSYSTLTRRSFETNFLSFHDELPRIIQAPTLVVPEQVTADSCRFVHVDASHLYEHVQPDIAASRQVLSEDGLVVLDDYRSSHTPGVACATWQAVLEGGLRPVCVSNNKFYGTWGNPGPIQDQLHAELKERGDFWLQWQDVAGHRLLLVGGGKAAPPPLPLSRHANAPGGEAGSGPEKGTGARKPGTSGGPAARPAAPGASRRPRSRARRVAIDVLPPALTRALLRARKQRGR</sequence>
<organism evidence="2 3">
    <name type="scientific">Streptomyces gossypii</name>
    <dbReference type="NCBI Taxonomy" id="2883101"/>
    <lineage>
        <taxon>Bacteria</taxon>
        <taxon>Bacillati</taxon>
        <taxon>Actinomycetota</taxon>
        <taxon>Actinomycetes</taxon>
        <taxon>Kitasatosporales</taxon>
        <taxon>Streptomycetaceae</taxon>
        <taxon>Streptomyces</taxon>
    </lineage>
</organism>
<dbReference type="InterPro" id="IPR029063">
    <property type="entry name" value="SAM-dependent_MTases_sf"/>
</dbReference>
<keyword evidence="2" id="KW-0240">DNA-directed RNA polymerase</keyword>
<name>A0ABT2JTV6_9ACTN</name>
<dbReference type="Gene3D" id="3.40.50.150">
    <property type="entry name" value="Vaccinia Virus protein VP39"/>
    <property type="match status" value="1"/>
</dbReference>
<dbReference type="Pfam" id="PF13578">
    <property type="entry name" value="Methyltransf_24"/>
    <property type="match status" value="1"/>
</dbReference>
<feature type="compositionally biased region" description="Low complexity" evidence="1">
    <location>
        <begin position="283"/>
        <end position="294"/>
    </location>
</feature>
<evidence type="ECO:0000256" key="1">
    <source>
        <dbReference type="SAM" id="MobiDB-lite"/>
    </source>
</evidence>
<evidence type="ECO:0000313" key="2">
    <source>
        <dbReference type="EMBL" id="MCT2591317.1"/>
    </source>
</evidence>
<dbReference type="GO" id="GO:0032259">
    <property type="term" value="P:methylation"/>
    <property type="evidence" value="ECO:0007669"/>
    <property type="project" value="UniProtKB-KW"/>
</dbReference>
<accession>A0ABT2JTV6</accession>
<proteinExistence type="predicted"/>
<dbReference type="SUPFAM" id="SSF53335">
    <property type="entry name" value="S-adenosyl-L-methionine-dependent methyltransferases"/>
    <property type="match status" value="1"/>
</dbReference>
<gene>
    <name evidence="2" type="ORF">LHJ74_15615</name>
</gene>
<evidence type="ECO:0000313" key="3">
    <source>
        <dbReference type="Proteomes" id="UP001156389"/>
    </source>
</evidence>
<protein>
    <submittedName>
        <fullName evidence="2">Class I SAM-dependent methyltransferase</fullName>
    </submittedName>
</protein>
<keyword evidence="3" id="KW-1185">Reference proteome</keyword>
<comment type="caution">
    <text evidence="2">The sequence shown here is derived from an EMBL/GenBank/DDBJ whole genome shotgun (WGS) entry which is preliminary data.</text>
</comment>
<keyword evidence="2" id="KW-0808">Transferase</keyword>